<gene>
    <name evidence="2" type="ORF">FHX47_001949</name>
</gene>
<dbReference type="RefSeq" id="WP_183358724.1">
    <property type="nucleotide sequence ID" value="NZ_BAABKR010000001.1"/>
</dbReference>
<feature type="transmembrane region" description="Helical" evidence="1">
    <location>
        <begin position="81"/>
        <end position="98"/>
    </location>
</feature>
<organism evidence="2 3">
    <name type="scientific">Garicola koreensis</name>
    <dbReference type="NCBI Taxonomy" id="1262554"/>
    <lineage>
        <taxon>Bacteria</taxon>
        <taxon>Bacillati</taxon>
        <taxon>Actinomycetota</taxon>
        <taxon>Actinomycetes</taxon>
        <taxon>Micrococcales</taxon>
        <taxon>Micrococcaceae</taxon>
        <taxon>Garicola</taxon>
    </lineage>
</organism>
<feature type="transmembrane region" description="Helical" evidence="1">
    <location>
        <begin position="40"/>
        <end position="61"/>
    </location>
</feature>
<proteinExistence type="predicted"/>
<feature type="transmembrane region" description="Helical" evidence="1">
    <location>
        <begin position="135"/>
        <end position="155"/>
    </location>
</feature>
<sequence>MSTTTAKSASSAQVSDRGLAGIYARLRDGRKTGYGVFHPGSWPMLIGGMMMIFSAFLPWVYVTLTQEIIGESFVLRGTDGPGIVTLSVGFLAFAGAFLPKRRLAIAHAAIPGVIVAGITALQCWNIIAASMQTQWGSFLPGMGLVLAAGGAVFLLRSAWKMYKEWPAAKPASA</sequence>
<keyword evidence="1" id="KW-1133">Transmembrane helix</keyword>
<name>A0A7W5XLK8_9MICC</name>
<dbReference type="Proteomes" id="UP000547528">
    <property type="component" value="Unassembled WGS sequence"/>
</dbReference>
<comment type="caution">
    <text evidence="2">The sequence shown here is derived from an EMBL/GenBank/DDBJ whole genome shotgun (WGS) entry which is preliminary data.</text>
</comment>
<dbReference type="AlphaFoldDB" id="A0A7W5XLK8"/>
<evidence type="ECO:0000313" key="2">
    <source>
        <dbReference type="EMBL" id="MBB3668315.1"/>
    </source>
</evidence>
<keyword evidence="1" id="KW-0812">Transmembrane</keyword>
<evidence type="ECO:0000313" key="3">
    <source>
        <dbReference type="Proteomes" id="UP000547528"/>
    </source>
</evidence>
<dbReference type="EMBL" id="JACIBT010000014">
    <property type="protein sequence ID" value="MBB3668315.1"/>
    <property type="molecule type" value="Genomic_DNA"/>
</dbReference>
<protein>
    <submittedName>
        <fullName evidence="2">Uncharacterized protein</fullName>
    </submittedName>
</protein>
<feature type="transmembrane region" description="Helical" evidence="1">
    <location>
        <begin position="105"/>
        <end position="129"/>
    </location>
</feature>
<accession>A0A7W5XLK8</accession>
<reference evidence="2 3" key="1">
    <citation type="submission" date="2020-08" db="EMBL/GenBank/DDBJ databases">
        <title>Sequencing the genomes of 1000 actinobacteria strains.</title>
        <authorList>
            <person name="Klenk H.-P."/>
        </authorList>
    </citation>
    <scope>NUCLEOTIDE SEQUENCE [LARGE SCALE GENOMIC DNA]</scope>
    <source>
        <strain evidence="2 3">DSM 28238</strain>
    </source>
</reference>
<keyword evidence="3" id="KW-1185">Reference proteome</keyword>
<keyword evidence="1" id="KW-0472">Membrane</keyword>
<evidence type="ECO:0000256" key="1">
    <source>
        <dbReference type="SAM" id="Phobius"/>
    </source>
</evidence>